<dbReference type="OrthoDB" id="10555517at2759"/>
<dbReference type="GO" id="GO:0004866">
    <property type="term" value="F:endopeptidase inhibitor activity"/>
    <property type="evidence" value="ECO:0007669"/>
    <property type="project" value="InterPro"/>
</dbReference>
<feature type="region of interest" description="Disordered" evidence="1">
    <location>
        <begin position="136"/>
        <end position="175"/>
    </location>
</feature>
<dbReference type="STRING" id="137246.A0A401TLH3"/>
<feature type="compositionally biased region" description="Acidic residues" evidence="1">
    <location>
        <begin position="155"/>
        <end position="168"/>
    </location>
</feature>
<name>A0A401TLH3_CHIPU</name>
<proteinExistence type="predicted"/>
<evidence type="ECO:0000313" key="3">
    <source>
        <dbReference type="Proteomes" id="UP000287033"/>
    </source>
</evidence>
<feature type="non-terminal residue" evidence="2">
    <location>
        <position position="235"/>
    </location>
</feature>
<protein>
    <submittedName>
        <fullName evidence="2">Uncharacterized protein</fullName>
    </submittedName>
</protein>
<feature type="region of interest" description="Disordered" evidence="1">
    <location>
        <begin position="80"/>
        <end position="113"/>
    </location>
</feature>
<feature type="region of interest" description="Disordered" evidence="1">
    <location>
        <begin position="190"/>
        <end position="222"/>
    </location>
</feature>
<sequence>SLSLSLPQPVALSRIPDGAVPEQVLSRFRREILPSEGEMYASNPGDPGLGPGLYPQALGIPSGLAQLSLSPGELQQLERQALSLGLRPGTSRPGPGTLGRALQRPLGAGDPREQAEAYAAGLLRAWEQLGRNAAYARPRPRGGYLDHNGPRLGEQEEGEAEEEGEEGEDGARETEERLLVYLVGRILEDLGARGDQPAPRGPSRGRPEPRRLRRALEGAGGSRASLLRVKRVGAE</sequence>
<dbReference type="InterPro" id="IPR010832">
    <property type="entry name" value="ProSAAS"/>
</dbReference>
<dbReference type="OMA" id="YEAQMMS"/>
<keyword evidence="3" id="KW-1185">Reference proteome</keyword>
<dbReference type="AlphaFoldDB" id="A0A401TLH3"/>
<dbReference type="EMBL" id="BEZZ01105934">
    <property type="protein sequence ID" value="GCC43521.1"/>
    <property type="molecule type" value="Genomic_DNA"/>
</dbReference>
<comment type="caution">
    <text evidence="2">The sequence shown here is derived from an EMBL/GenBank/DDBJ whole genome shotgun (WGS) entry which is preliminary data.</text>
</comment>
<evidence type="ECO:0000313" key="2">
    <source>
        <dbReference type="EMBL" id="GCC43521.1"/>
    </source>
</evidence>
<dbReference type="Pfam" id="PF07259">
    <property type="entry name" value="ProSAAS"/>
    <property type="match status" value="1"/>
</dbReference>
<accession>A0A401TLH3</accession>
<gene>
    <name evidence="2" type="ORF">chiPu_0027515</name>
</gene>
<feature type="compositionally biased region" description="Basic and acidic residues" evidence="1">
    <location>
        <begin position="205"/>
        <end position="216"/>
    </location>
</feature>
<organism evidence="2 3">
    <name type="scientific">Chiloscyllium punctatum</name>
    <name type="common">Brownbanded bambooshark</name>
    <name type="synonym">Hemiscyllium punctatum</name>
    <dbReference type="NCBI Taxonomy" id="137246"/>
    <lineage>
        <taxon>Eukaryota</taxon>
        <taxon>Metazoa</taxon>
        <taxon>Chordata</taxon>
        <taxon>Craniata</taxon>
        <taxon>Vertebrata</taxon>
        <taxon>Chondrichthyes</taxon>
        <taxon>Elasmobranchii</taxon>
        <taxon>Galeomorphii</taxon>
        <taxon>Galeoidea</taxon>
        <taxon>Orectolobiformes</taxon>
        <taxon>Hemiscylliidae</taxon>
        <taxon>Chiloscyllium</taxon>
    </lineage>
</organism>
<feature type="non-terminal residue" evidence="2">
    <location>
        <position position="1"/>
    </location>
</feature>
<reference evidence="2 3" key="1">
    <citation type="journal article" date="2018" name="Nat. Ecol. Evol.">
        <title>Shark genomes provide insights into elasmobranch evolution and the origin of vertebrates.</title>
        <authorList>
            <person name="Hara Y"/>
            <person name="Yamaguchi K"/>
            <person name="Onimaru K"/>
            <person name="Kadota M"/>
            <person name="Koyanagi M"/>
            <person name="Keeley SD"/>
            <person name="Tatsumi K"/>
            <person name="Tanaka K"/>
            <person name="Motone F"/>
            <person name="Kageyama Y"/>
            <person name="Nozu R"/>
            <person name="Adachi N"/>
            <person name="Nishimura O"/>
            <person name="Nakagawa R"/>
            <person name="Tanegashima C"/>
            <person name="Kiyatake I"/>
            <person name="Matsumoto R"/>
            <person name="Murakumo K"/>
            <person name="Nishida K"/>
            <person name="Terakita A"/>
            <person name="Kuratani S"/>
            <person name="Sato K"/>
            <person name="Hyodo S Kuraku.S."/>
        </authorList>
    </citation>
    <scope>NUCLEOTIDE SEQUENCE [LARGE SCALE GENOMIC DNA]</scope>
</reference>
<evidence type="ECO:0000256" key="1">
    <source>
        <dbReference type="SAM" id="MobiDB-lite"/>
    </source>
</evidence>
<dbReference type="Proteomes" id="UP000287033">
    <property type="component" value="Unassembled WGS sequence"/>
</dbReference>